<comment type="caution">
    <text evidence="2">The sequence shown here is derived from an EMBL/GenBank/DDBJ whole genome shotgun (WGS) entry which is preliminary data.</text>
</comment>
<gene>
    <name evidence="2" type="ORF">KP509_01G061200</name>
    <name evidence="3" type="ORF">KP509_01G061300</name>
</gene>
<dbReference type="AlphaFoldDB" id="A0A8T2VH21"/>
<organism evidence="2 4">
    <name type="scientific">Ceratopteris richardii</name>
    <name type="common">Triangle waterfern</name>
    <dbReference type="NCBI Taxonomy" id="49495"/>
    <lineage>
        <taxon>Eukaryota</taxon>
        <taxon>Viridiplantae</taxon>
        <taxon>Streptophyta</taxon>
        <taxon>Embryophyta</taxon>
        <taxon>Tracheophyta</taxon>
        <taxon>Polypodiopsida</taxon>
        <taxon>Polypodiidae</taxon>
        <taxon>Polypodiales</taxon>
        <taxon>Pteridineae</taxon>
        <taxon>Pteridaceae</taxon>
        <taxon>Parkerioideae</taxon>
        <taxon>Ceratopteris</taxon>
    </lineage>
</organism>
<evidence type="ECO:0000313" key="3">
    <source>
        <dbReference type="EMBL" id="KAH7446543.1"/>
    </source>
</evidence>
<dbReference type="OrthoDB" id="1868458at2759"/>
<evidence type="ECO:0000259" key="1">
    <source>
        <dbReference type="Pfam" id="PF13266"/>
    </source>
</evidence>
<accession>A0A8T2VH21</accession>
<proteinExistence type="predicted"/>
<sequence length="282" mass="30459">MPASAPVKRASTFEILSWPDEPPTPPAHIPVRPQLTGVGSILMGAALTPEEADALQRKKPNSELKMKEMNGSDIFNLDGDDLNTPCSMDKVKVRSQHTCGVSKILFGEVEAISPRKPTSIPEVAKQRELSGTLEAPIEETTSRKPTSTSKVRELVGSDIFGPPPEVVPKFCHNQGDEGIVTSLKDLALNTSRIAGSTLVFFGNESEYEVSAKKRNSHKVAELSGHDIFKDDSPKSVSDKHLSAAKRKEITGSNIFADEKPVLREHYAGIRKPPGGGSSLTLV</sequence>
<dbReference type="EMBL" id="CM035406">
    <property type="protein sequence ID" value="KAH7446541.1"/>
    <property type="molecule type" value="Genomic_DNA"/>
</dbReference>
<dbReference type="EMBL" id="CM035406">
    <property type="protein sequence ID" value="KAH7446543.1"/>
    <property type="molecule type" value="Genomic_DNA"/>
</dbReference>
<reference evidence="2" key="1">
    <citation type="submission" date="2021-08" db="EMBL/GenBank/DDBJ databases">
        <title>WGS assembly of Ceratopteris richardii.</title>
        <authorList>
            <person name="Marchant D.B."/>
            <person name="Chen G."/>
            <person name="Jenkins J."/>
            <person name="Shu S."/>
            <person name="Leebens-Mack J."/>
            <person name="Grimwood J."/>
            <person name="Schmutz J."/>
            <person name="Soltis P."/>
            <person name="Soltis D."/>
            <person name="Chen Z.-H."/>
        </authorList>
    </citation>
    <scope>NUCLEOTIDE SEQUENCE</scope>
    <source>
        <strain evidence="2">Whitten #5841</strain>
        <tissue evidence="2">Leaf</tissue>
    </source>
</reference>
<dbReference type="Pfam" id="PF13266">
    <property type="entry name" value="DUF4057"/>
    <property type="match status" value="1"/>
</dbReference>
<dbReference type="PANTHER" id="PTHR31132:SF13">
    <property type="entry name" value="N-LYSINE METHYLTRANSFERASE"/>
    <property type="match status" value="1"/>
</dbReference>
<keyword evidence="4" id="KW-1185">Reference proteome</keyword>
<dbReference type="InterPro" id="IPR025131">
    <property type="entry name" value="DUF4057"/>
</dbReference>
<dbReference type="PANTHER" id="PTHR31132">
    <property type="entry name" value="N-LYSINE METHYLTRANSFERASE"/>
    <property type="match status" value="1"/>
</dbReference>
<name>A0A8T2VH21_CERRI</name>
<feature type="domain" description="DUF4057" evidence="1">
    <location>
        <begin position="5"/>
        <end position="279"/>
    </location>
</feature>
<evidence type="ECO:0000313" key="4">
    <source>
        <dbReference type="Proteomes" id="UP000825935"/>
    </source>
</evidence>
<dbReference type="EMBL" id="CM035406">
    <property type="protein sequence ID" value="KAH7446540.1"/>
    <property type="molecule type" value="Genomic_DNA"/>
</dbReference>
<protein>
    <recommendedName>
        <fullName evidence="1">DUF4057 domain-containing protein</fullName>
    </recommendedName>
</protein>
<dbReference type="OMA" id="DRATYCL"/>
<evidence type="ECO:0000313" key="2">
    <source>
        <dbReference type="EMBL" id="KAH7446540.1"/>
    </source>
</evidence>
<dbReference type="Proteomes" id="UP000825935">
    <property type="component" value="Chromosome 1"/>
</dbReference>